<comment type="caution">
    <text evidence="5">The sequence shown here is derived from an EMBL/GenBank/DDBJ whole genome shotgun (WGS) entry which is preliminary data.</text>
</comment>
<reference evidence="5" key="1">
    <citation type="submission" date="2021-02" db="EMBL/GenBank/DDBJ databases">
        <authorList>
            <person name="Dougan E. K."/>
            <person name="Rhodes N."/>
            <person name="Thang M."/>
            <person name="Chan C."/>
        </authorList>
    </citation>
    <scope>NUCLEOTIDE SEQUENCE</scope>
</reference>
<keyword evidence="2" id="KW-0288">FMN</keyword>
<dbReference type="Pfam" id="PF13426">
    <property type="entry name" value="PAS_9"/>
    <property type="match status" value="1"/>
</dbReference>
<dbReference type="OrthoDB" id="447251at2759"/>
<dbReference type="PANTHER" id="PTHR47429:SF2">
    <property type="entry name" value="PROTEIN TWIN LOV 1"/>
    <property type="match status" value="1"/>
</dbReference>
<evidence type="ECO:0000313" key="6">
    <source>
        <dbReference type="Proteomes" id="UP000649617"/>
    </source>
</evidence>
<name>A0A812URH0_SYMPI</name>
<proteinExistence type="predicted"/>
<evidence type="ECO:0000313" key="5">
    <source>
        <dbReference type="EMBL" id="CAE7585813.1"/>
    </source>
</evidence>
<dbReference type="SUPFAM" id="SSF55785">
    <property type="entry name" value="PYP-like sensor domain (PAS domain)"/>
    <property type="match status" value="1"/>
</dbReference>
<feature type="domain" description="PAS" evidence="4">
    <location>
        <begin position="17"/>
        <end position="61"/>
    </location>
</feature>
<dbReference type="GO" id="GO:0005634">
    <property type="term" value="C:nucleus"/>
    <property type="evidence" value="ECO:0007669"/>
    <property type="project" value="TreeGrafter"/>
</dbReference>
<organism evidence="5 6">
    <name type="scientific">Symbiodinium pilosum</name>
    <name type="common">Dinoflagellate</name>
    <dbReference type="NCBI Taxonomy" id="2952"/>
    <lineage>
        <taxon>Eukaryota</taxon>
        <taxon>Sar</taxon>
        <taxon>Alveolata</taxon>
        <taxon>Dinophyceae</taxon>
        <taxon>Suessiales</taxon>
        <taxon>Symbiodiniaceae</taxon>
        <taxon>Symbiodinium</taxon>
    </lineage>
</organism>
<evidence type="ECO:0000256" key="3">
    <source>
        <dbReference type="ARBA" id="ARBA00022991"/>
    </source>
</evidence>
<dbReference type="EMBL" id="CAJNIZ010038991">
    <property type="protein sequence ID" value="CAE7585813.1"/>
    <property type="molecule type" value="Genomic_DNA"/>
</dbReference>
<dbReference type="InterPro" id="IPR035965">
    <property type="entry name" value="PAS-like_dom_sf"/>
</dbReference>
<keyword evidence="3" id="KW-0157">Chromophore</keyword>
<dbReference type="InterPro" id="IPR000014">
    <property type="entry name" value="PAS"/>
</dbReference>
<evidence type="ECO:0000259" key="4">
    <source>
        <dbReference type="PROSITE" id="PS50112"/>
    </source>
</evidence>
<gene>
    <name evidence="5" type="primary">pfyP</name>
    <name evidence="5" type="ORF">SPIL2461_LOCUS15645</name>
</gene>
<dbReference type="PANTHER" id="PTHR47429">
    <property type="entry name" value="PROTEIN TWIN LOV 1"/>
    <property type="match status" value="1"/>
</dbReference>
<evidence type="ECO:0000256" key="1">
    <source>
        <dbReference type="ARBA" id="ARBA00022630"/>
    </source>
</evidence>
<evidence type="ECO:0000256" key="2">
    <source>
        <dbReference type="ARBA" id="ARBA00022643"/>
    </source>
</evidence>
<dbReference type="AlphaFoldDB" id="A0A812URH0"/>
<keyword evidence="6" id="KW-1185">Reference proteome</keyword>
<dbReference type="Gene3D" id="3.30.450.20">
    <property type="entry name" value="PAS domain"/>
    <property type="match status" value="1"/>
</dbReference>
<sequence>MVSAAHVQAKKEVDVVLAVADPSGEDYPLVWISQGFEEQTGYQREWVLGRNCRFLQPKDSERNERFNGDQLEKLRQFCRDARKSRRPTLTNTFALLLNERRNSSPFWNLSSYLHVE</sequence>
<accession>A0A812URH0</accession>
<dbReference type="Proteomes" id="UP000649617">
    <property type="component" value="Unassembled WGS sequence"/>
</dbReference>
<dbReference type="PROSITE" id="PS50112">
    <property type="entry name" value="PAS"/>
    <property type="match status" value="1"/>
</dbReference>
<keyword evidence="1" id="KW-0285">Flavoprotein</keyword>
<protein>
    <submittedName>
        <fullName evidence="5">PfyP protein</fullName>
    </submittedName>
</protein>
<feature type="non-terminal residue" evidence="5">
    <location>
        <position position="1"/>
    </location>
</feature>